<accession>A0A485BHQ0</accession>
<evidence type="ECO:0000313" key="1">
    <source>
        <dbReference type="EMBL" id="VFS71088.1"/>
    </source>
</evidence>
<name>A0A485BHQ0_KLUCR</name>
<gene>
    <name evidence="1" type="ORF">NCTC12993_04556</name>
</gene>
<sequence>MPDGALTDDRHPLAEKISTRRGNAPLSALIAAAWLQYTRYINPYTGNPGTLFDVLEYLSLQRKHLLTRSGHLWVPGMTLWKRSIVKPFFKNVWQ</sequence>
<protein>
    <submittedName>
        <fullName evidence="1">Uncharacterized protein</fullName>
    </submittedName>
</protein>
<dbReference type="AlphaFoldDB" id="A0A485BHQ0"/>
<dbReference type="EMBL" id="CAADJD010000021">
    <property type="protein sequence ID" value="VFS71088.1"/>
    <property type="molecule type" value="Genomic_DNA"/>
</dbReference>
<proteinExistence type="predicted"/>
<dbReference type="Proteomes" id="UP000401081">
    <property type="component" value="Unassembled WGS sequence"/>
</dbReference>
<keyword evidence="2" id="KW-1185">Reference proteome</keyword>
<organism evidence="1 2">
    <name type="scientific">Kluyvera cryocrescens</name>
    <name type="common">Kluyvera citrophila</name>
    <dbReference type="NCBI Taxonomy" id="580"/>
    <lineage>
        <taxon>Bacteria</taxon>
        <taxon>Pseudomonadati</taxon>
        <taxon>Pseudomonadota</taxon>
        <taxon>Gammaproteobacteria</taxon>
        <taxon>Enterobacterales</taxon>
        <taxon>Enterobacteriaceae</taxon>
        <taxon>Kluyvera</taxon>
    </lineage>
</organism>
<evidence type="ECO:0000313" key="2">
    <source>
        <dbReference type="Proteomes" id="UP000401081"/>
    </source>
</evidence>
<reference evidence="1 2" key="1">
    <citation type="submission" date="2019-03" db="EMBL/GenBank/DDBJ databases">
        <authorList>
            <consortium name="Pathogen Informatics"/>
        </authorList>
    </citation>
    <scope>NUCLEOTIDE SEQUENCE [LARGE SCALE GENOMIC DNA]</scope>
    <source>
        <strain evidence="1 2">NCTC12993</strain>
    </source>
</reference>